<proteinExistence type="inferred from homology"/>
<gene>
    <name evidence="5" type="ORF">NEUTE1DRAFT_141456</name>
</gene>
<accession>F8MY34</accession>
<reference evidence="6" key="1">
    <citation type="journal article" date="2011" name="Genetics">
        <title>Massive changes in genome architecture accompany the transition to self-fertility in the filamentous fungus Neurospora tetrasperma.</title>
        <authorList>
            <person name="Ellison C.E."/>
            <person name="Stajich J.E."/>
            <person name="Jacobson D.J."/>
            <person name="Natvig D.O."/>
            <person name="Lapidus A."/>
            <person name="Foster B."/>
            <person name="Aerts A."/>
            <person name="Riley R."/>
            <person name="Lindquist E.A."/>
            <person name="Grigoriev I.V."/>
            <person name="Taylor J.W."/>
        </authorList>
    </citation>
    <scope>NUCLEOTIDE SEQUENCE [LARGE SCALE GENOMIC DNA]</scope>
    <source>
        <strain evidence="6">FGSC 2508 / P0657</strain>
    </source>
</reference>
<feature type="transmembrane region" description="Helical" evidence="4">
    <location>
        <begin position="147"/>
        <end position="169"/>
    </location>
</feature>
<dbReference type="InterPro" id="IPR036259">
    <property type="entry name" value="MFS_trans_sf"/>
</dbReference>
<evidence type="ECO:0000313" key="5">
    <source>
        <dbReference type="EMBL" id="EGO51516.1"/>
    </source>
</evidence>
<feature type="transmembrane region" description="Helical" evidence="4">
    <location>
        <begin position="582"/>
        <end position="606"/>
    </location>
</feature>
<sequence>MTNSSFPRGPPGADNKTSELTLDLEQTSPNNSKSVPITEPPPTASISRGSTTDPTPKDIKPKMPETAASRKAQVVPLLDGHDDPEPSSSNASSSRPSDENHHHQSSSIDSLTPLTPRVIPPSYHHHEDPNFAEDDTLMTGKYALRSWLTVFGAWLAIFSSFGLLTVLSICQSYLSGENEQVASISDGTFAWVFSLYFVVSLGLGMYVGPLSDRFGARYMVLSGTVFLGVGLVVLACRSETWAILLAFAILSGLTSTFLFIPSLVTIHQFFGRSPEYYTFATSLATTAGPTAGIVFPYATRNLFHEVSWPWTIRTLGLIYFFLAVIANFLIRSPPSVRSPAPSVPTSPTLSSPGKKGKKPGSADSTTSMAGGPSSSTSASATPSLTATTSGKPSSTIHSSLTPFFFSPSYTLLFLSLLLIHLSIYTTTTYLSATSLYSQGYSFSSTFRTTTLVVNISSIFGRLLAGLLSSGFPFFPSSSTTHLKSKSKTGGRGLGPFNTTILFSLLATLTLLAILLPPLLHPGRTGMSPSRFTAFAVLFGLSSGAVLGVEPVLVSSLVCATATTNKNENKNKNNNRNDGFGQFFGSLYTLISLASMAGIPIGAHLVTACRGRYWGLVVFVGVTFGVGMVGLVFVRRSVVLEMSSVMKGSEAEVAAAAAAAVVGEGDDGLRRFQVRKLLSVKGWWKEKKTWREMGGRVRRSWAGWGLERI</sequence>
<dbReference type="VEuPathDB" id="FungiDB:NEUTE1DRAFT_141456"/>
<feature type="transmembrane region" description="Helical" evidence="4">
    <location>
        <begin position="495"/>
        <end position="519"/>
    </location>
</feature>
<evidence type="ECO:0008006" key="7">
    <source>
        <dbReference type="Google" id="ProtNLM"/>
    </source>
</evidence>
<comment type="subcellular location">
    <subcellularLocation>
        <location evidence="1">Membrane</location>
        <topology evidence="1">Multi-pass membrane protein</topology>
    </subcellularLocation>
</comment>
<feature type="transmembrane region" description="Helical" evidence="4">
    <location>
        <begin position="409"/>
        <end position="431"/>
    </location>
</feature>
<feature type="transmembrane region" description="Helical" evidence="4">
    <location>
        <begin position="215"/>
        <end position="235"/>
    </location>
</feature>
<dbReference type="InterPro" id="IPR011701">
    <property type="entry name" value="MFS"/>
</dbReference>
<dbReference type="SUPFAM" id="SSF103473">
    <property type="entry name" value="MFS general substrate transporter"/>
    <property type="match status" value="1"/>
</dbReference>
<dbReference type="EMBL" id="GL891382">
    <property type="protein sequence ID" value="EGO51516.1"/>
    <property type="molecule type" value="Genomic_DNA"/>
</dbReference>
<evidence type="ECO:0000256" key="3">
    <source>
        <dbReference type="SAM" id="MobiDB-lite"/>
    </source>
</evidence>
<feature type="region of interest" description="Disordered" evidence="3">
    <location>
        <begin position="1"/>
        <end position="131"/>
    </location>
</feature>
<dbReference type="AlphaFoldDB" id="F8MY34"/>
<feature type="transmembrane region" description="Helical" evidence="4">
    <location>
        <begin position="189"/>
        <end position="208"/>
    </location>
</feature>
<keyword evidence="6" id="KW-1185">Reference proteome</keyword>
<dbReference type="Pfam" id="PF07690">
    <property type="entry name" value="MFS_1"/>
    <property type="match status" value="1"/>
</dbReference>
<dbReference type="RefSeq" id="XP_009855153.1">
    <property type="nucleotide sequence ID" value="XM_009856851.1"/>
</dbReference>
<keyword evidence="4" id="KW-1133">Transmembrane helix</keyword>
<feature type="region of interest" description="Disordered" evidence="3">
    <location>
        <begin position="335"/>
        <end position="394"/>
    </location>
</feature>
<dbReference type="PANTHER" id="PTHR11360">
    <property type="entry name" value="MONOCARBOXYLATE TRANSPORTER"/>
    <property type="match status" value="1"/>
</dbReference>
<comment type="similarity">
    <text evidence="2">Belongs to the major facilitator superfamily. Monocarboxylate porter (TC 2.A.1.13) family.</text>
</comment>
<feature type="compositionally biased region" description="Polar residues" evidence="3">
    <location>
        <begin position="18"/>
        <end position="35"/>
    </location>
</feature>
<feature type="compositionally biased region" description="Low complexity" evidence="3">
    <location>
        <begin position="335"/>
        <end position="390"/>
    </location>
</feature>
<protein>
    <recommendedName>
        <fullName evidence="7">MFS general substrate transporter</fullName>
    </recommendedName>
</protein>
<feature type="transmembrane region" description="Helical" evidence="4">
    <location>
        <begin position="310"/>
        <end position="330"/>
    </location>
</feature>
<feature type="compositionally biased region" description="Low complexity" evidence="3">
    <location>
        <begin position="86"/>
        <end position="95"/>
    </location>
</feature>
<dbReference type="KEGG" id="nte:NEUTE1DRAFT141456"/>
<dbReference type="InterPro" id="IPR050327">
    <property type="entry name" value="Proton-linked_MCT"/>
</dbReference>
<organism evidence="5 6">
    <name type="scientific">Neurospora tetrasperma (strain FGSC 2508 / ATCC MYA-4615 / P0657)</name>
    <dbReference type="NCBI Taxonomy" id="510951"/>
    <lineage>
        <taxon>Eukaryota</taxon>
        <taxon>Fungi</taxon>
        <taxon>Dikarya</taxon>
        <taxon>Ascomycota</taxon>
        <taxon>Pezizomycotina</taxon>
        <taxon>Sordariomycetes</taxon>
        <taxon>Sordariomycetidae</taxon>
        <taxon>Sordariales</taxon>
        <taxon>Sordariaceae</taxon>
        <taxon>Neurospora</taxon>
    </lineage>
</organism>
<dbReference type="PANTHER" id="PTHR11360:SF177">
    <property type="entry name" value="RIBOFLAVIN TRANSPORTER MCH5"/>
    <property type="match status" value="1"/>
</dbReference>
<dbReference type="HOGENOM" id="CLU_001265_1_0_1"/>
<feature type="transmembrane region" description="Helical" evidence="4">
    <location>
        <begin position="531"/>
        <end position="561"/>
    </location>
</feature>
<keyword evidence="4" id="KW-0812">Transmembrane</keyword>
<name>F8MY34_NEUT8</name>
<dbReference type="GeneID" id="20826239"/>
<evidence type="ECO:0000313" key="6">
    <source>
        <dbReference type="Proteomes" id="UP000008065"/>
    </source>
</evidence>
<feature type="transmembrane region" description="Helical" evidence="4">
    <location>
        <begin position="451"/>
        <end position="474"/>
    </location>
</feature>
<dbReference type="Proteomes" id="UP000008065">
    <property type="component" value="Unassembled WGS sequence"/>
</dbReference>
<dbReference type="OrthoDB" id="410267at2759"/>
<dbReference type="GO" id="GO:0022857">
    <property type="term" value="F:transmembrane transporter activity"/>
    <property type="evidence" value="ECO:0007669"/>
    <property type="project" value="InterPro"/>
</dbReference>
<feature type="transmembrane region" description="Helical" evidence="4">
    <location>
        <begin position="241"/>
        <end position="264"/>
    </location>
</feature>
<feature type="transmembrane region" description="Helical" evidence="4">
    <location>
        <begin position="612"/>
        <end position="633"/>
    </location>
</feature>
<feature type="transmembrane region" description="Helical" evidence="4">
    <location>
        <begin position="276"/>
        <end position="298"/>
    </location>
</feature>
<keyword evidence="4" id="KW-0472">Membrane</keyword>
<feature type="compositionally biased region" description="Polar residues" evidence="3">
    <location>
        <begin position="44"/>
        <end position="54"/>
    </location>
</feature>
<dbReference type="Gene3D" id="1.20.1250.20">
    <property type="entry name" value="MFS general substrate transporter like domains"/>
    <property type="match status" value="1"/>
</dbReference>
<evidence type="ECO:0000256" key="1">
    <source>
        <dbReference type="ARBA" id="ARBA00004141"/>
    </source>
</evidence>
<dbReference type="GO" id="GO:0016020">
    <property type="term" value="C:membrane"/>
    <property type="evidence" value="ECO:0007669"/>
    <property type="project" value="UniProtKB-SubCell"/>
</dbReference>
<evidence type="ECO:0000256" key="2">
    <source>
        <dbReference type="ARBA" id="ARBA00006727"/>
    </source>
</evidence>
<evidence type="ECO:0000256" key="4">
    <source>
        <dbReference type="SAM" id="Phobius"/>
    </source>
</evidence>